<accession>A0A1C2G9T7</accession>
<dbReference type="Proteomes" id="UP000470878">
    <property type="component" value="Unassembled WGS sequence"/>
</dbReference>
<organism evidence="3 4">
    <name type="scientific">Limosilactobacillus reuteri</name>
    <name type="common">Lactobacillus reuteri</name>
    <dbReference type="NCBI Taxonomy" id="1598"/>
    <lineage>
        <taxon>Bacteria</taxon>
        <taxon>Bacillati</taxon>
        <taxon>Bacillota</taxon>
        <taxon>Bacilli</taxon>
        <taxon>Lactobacillales</taxon>
        <taxon>Lactobacillaceae</taxon>
        <taxon>Limosilactobacillus</taxon>
    </lineage>
</organism>
<feature type="compositionally biased region" description="Basic residues" evidence="1">
    <location>
        <begin position="48"/>
        <end position="60"/>
    </location>
</feature>
<protein>
    <submittedName>
        <fullName evidence="3">Uncharacterized protein</fullName>
    </submittedName>
</protein>
<evidence type="ECO:0000256" key="1">
    <source>
        <dbReference type="SAM" id="MobiDB-lite"/>
    </source>
</evidence>
<proteinExistence type="predicted"/>
<dbReference type="AlphaFoldDB" id="A0A1C2G9T7"/>
<feature type="region of interest" description="Disordered" evidence="1">
    <location>
        <begin position="21"/>
        <end position="60"/>
    </location>
</feature>
<dbReference type="EMBL" id="MCNS01000008">
    <property type="protein sequence ID" value="OCX48196.1"/>
    <property type="molecule type" value="Genomic_DNA"/>
</dbReference>
<sequence length="60" mass="7514">MSKKPYEDKRWRGTLFELEMSLRERTTKPTPEEEKEDREFMDGVKRILKEKKKRKEKRKK</sequence>
<reference evidence="3 4" key="1">
    <citation type="submission" date="2016-08" db="EMBL/GenBank/DDBJ databases">
        <title>Probiotic bacterium isolated from chicken gut.</title>
        <authorList>
            <person name="Levy J.L."/>
            <person name="Hassan H.M."/>
            <person name="Mendoza M.A."/>
        </authorList>
    </citation>
    <scope>NUCLEOTIDE SEQUENCE [LARGE SCALE GENOMIC DNA]</scope>
    <source>
        <strain evidence="3 4">P43</strain>
    </source>
</reference>
<evidence type="ECO:0000313" key="3">
    <source>
        <dbReference type="EMBL" id="OCX48196.1"/>
    </source>
</evidence>
<name>A0A1C2G9T7_LIMRT</name>
<dbReference type="RefSeq" id="WP_066035688.1">
    <property type="nucleotide sequence ID" value="NZ_CP136906.1"/>
</dbReference>
<evidence type="ECO:0000313" key="2">
    <source>
        <dbReference type="EMBL" id="MRH80843.1"/>
    </source>
</evidence>
<evidence type="ECO:0000313" key="5">
    <source>
        <dbReference type="Proteomes" id="UP000470878"/>
    </source>
</evidence>
<gene>
    <name evidence="3" type="ORF">BFD03_05445</name>
    <name evidence="2" type="ORF">GIX77_08725</name>
</gene>
<feature type="compositionally biased region" description="Basic and acidic residues" evidence="1">
    <location>
        <begin position="21"/>
        <end position="47"/>
    </location>
</feature>
<comment type="caution">
    <text evidence="3">The sequence shown here is derived from an EMBL/GenBank/DDBJ whole genome shotgun (WGS) entry which is preliminary data.</text>
</comment>
<dbReference type="EMBL" id="WJMX01000016">
    <property type="protein sequence ID" value="MRH80843.1"/>
    <property type="molecule type" value="Genomic_DNA"/>
</dbReference>
<evidence type="ECO:0000313" key="4">
    <source>
        <dbReference type="Proteomes" id="UP000095141"/>
    </source>
</evidence>
<reference evidence="2 5" key="2">
    <citation type="submission" date="2019-11" db="EMBL/GenBank/DDBJ databases">
        <title>Draft genome sequence of 12 host-associated Lactobacillus reuteri rodent strains.</title>
        <authorList>
            <person name="Zhang S."/>
            <person name="Ozcam M."/>
            <person name="Van Pijkeren J.P."/>
        </authorList>
    </citation>
    <scope>NUCLEOTIDE SEQUENCE [LARGE SCALE GENOMIC DNA]</scope>
    <source>
        <strain evidence="2 5">CR</strain>
    </source>
</reference>
<dbReference type="Proteomes" id="UP000095141">
    <property type="component" value="Unassembled WGS sequence"/>
</dbReference>